<dbReference type="RefSeq" id="WP_389218492.1">
    <property type="nucleotide sequence ID" value="NZ_JBIACJ010000004.1"/>
</dbReference>
<sequence length="261" mass="30958">MGMMMNEEVIFNRFINVEFPFQEKKNNYKELEISLTEIFTFSCMMIQMRYPNYLYRVIPSEDAIYKEANEISGSMIKALKEFSLYFSHSKEVTPLNFGRVKYYFDTFFFSITEKGKLNYLYADDYLLTVDEAGKELNVSRPTINKYGQNGQIELLQTSKHRKIPKHAVEIWRDTDLLVKVQVLHGLYMKRNSFLHQQLEEILVKIKEFEELYDNQPFEVVYKDVINGGIPWDAVDSVGDYSEWELLIEERDEIKEQLGIHL</sequence>
<accession>A0ABW6JX48</accession>
<reference evidence="1 2" key="1">
    <citation type="submission" date="2024-08" db="EMBL/GenBank/DDBJ databases">
        <title>Two novel Cytobacillus novel species.</title>
        <authorList>
            <person name="Liu G."/>
        </authorList>
    </citation>
    <scope>NUCLEOTIDE SEQUENCE [LARGE SCALE GENOMIC DNA]</scope>
    <source>
        <strain evidence="1 2">FJAT-53684</strain>
    </source>
</reference>
<proteinExistence type="predicted"/>
<keyword evidence="1" id="KW-0238">DNA-binding</keyword>
<organism evidence="1 2">
    <name type="scientific">Cytobacillus mangrovibacter</name>
    <dbReference type="NCBI Taxonomy" id="3299024"/>
    <lineage>
        <taxon>Bacteria</taxon>
        <taxon>Bacillati</taxon>
        <taxon>Bacillota</taxon>
        <taxon>Bacilli</taxon>
        <taxon>Bacillales</taxon>
        <taxon>Bacillaceae</taxon>
        <taxon>Cytobacillus</taxon>
    </lineage>
</organism>
<name>A0ABW6JX48_9BACI</name>
<dbReference type="NCBIfam" id="TIGR01764">
    <property type="entry name" value="excise"/>
    <property type="match status" value="1"/>
</dbReference>
<dbReference type="GO" id="GO:0003677">
    <property type="term" value="F:DNA binding"/>
    <property type="evidence" value="ECO:0007669"/>
    <property type="project" value="UniProtKB-KW"/>
</dbReference>
<keyword evidence="2" id="KW-1185">Reference proteome</keyword>
<comment type="caution">
    <text evidence="1">The sequence shown here is derived from an EMBL/GenBank/DDBJ whole genome shotgun (WGS) entry which is preliminary data.</text>
</comment>
<gene>
    <name evidence="1" type="ORF">ACFYKT_08950</name>
</gene>
<evidence type="ECO:0000313" key="1">
    <source>
        <dbReference type="EMBL" id="MFE8696462.1"/>
    </source>
</evidence>
<protein>
    <submittedName>
        <fullName evidence="1">Excisionase family DNA-binding protein</fullName>
    </submittedName>
</protein>
<dbReference type="Proteomes" id="UP001601058">
    <property type="component" value="Unassembled WGS sequence"/>
</dbReference>
<dbReference type="InterPro" id="IPR010093">
    <property type="entry name" value="SinI_DNA-bd"/>
</dbReference>
<dbReference type="EMBL" id="JBIACJ010000004">
    <property type="protein sequence ID" value="MFE8696462.1"/>
    <property type="molecule type" value="Genomic_DNA"/>
</dbReference>
<evidence type="ECO:0000313" key="2">
    <source>
        <dbReference type="Proteomes" id="UP001601058"/>
    </source>
</evidence>